<feature type="region of interest" description="Disordered" evidence="1">
    <location>
        <begin position="110"/>
        <end position="147"/>
    </location>
</feature>
<gene>
    <name evidence="2" type="ORF">BDA96_06G165900</name>
</gene>
<name>A0A921QQT4_SORBI</name>
<dbReference type="Proteomes" id="UP000807115">
    <property type="component" value="Chromosome 6"/>
</dbReference>
<organism evidence="2 3">
    <name type="scientific">Sorghum bicolor</name>
    <name type="common">Sorghum</name>
    <name type="synonym">Sorghum vulgare</name>
    <dbReference type="NCBI Taxonomy" id="4558"/>
    <lineage>
        <taxon>Eukaryota</taxon>
        <taxon>Viridiplantae</taxon>
        <taxon>Streptophyta</taxon>
        <taxon>Embryophyta</taxon>
        <taxon>Tracheophyta</taxon>
        <taxon>Spermatophyta</taxon>
        <taxon>Magnoliopsida</taxon>
        <taxon>Liliopsida</taxon>
        <taxon>Poales</taxon>
        <taxon>Poaceae</taxon>
        <taxon>PACMAD clade</taxon>
        <taxon>Panicoideae</taxon>
        <taxon>Andropogonodae</taxon>
        <taxon>Andropogoneae</taxon>
        <taxon>Sorghinae</taxon>
        <taxon>Sorghum</taxon>
    </lineage>
</organism>
<evidence type="ECO:0000313" key="2">
    <source>
        <dbReference type="EMBL" id="KAG0526673.1"/>
    </source>
</evidence>
<reference evidence="2" key="2">
    <citation type="submission" date="2020-10" db="EMBL/GenBank/DDBJ databases">
        <authorList>
            <person name="Cooper E.A."/>
            <person name="Brenton Z.W."/>
            <person name="Flinn B.S."/>
            <person name="Jenkins J."/>
            <person name="Shu S."/>
            <person name="Flowers D."/>
            <person name="Luo F."/>
            <person name="Wang Y."/>
            <person name="Xia P."/>
            <person name="Barry K."/>
            <person name="Daum C."/>
            <person name="Lipzen A."/>
            <person name="Yoshinaga Y."/>
            <person name="Schmutz J."/>
            <person name="Saski C."/>
            <person name="Vermerris W."/>
            <person name="Kresovich S."/>
        </authorList>
    </citation>
    <scope>NUCLEOTIDE SEQUENCE</scope>
</reference>
<dbReference type="EMBL" id="CM027685">
    <property type="protein sequence ID" value="KAG0526673.1"/>
    <property type="molecule type" value="Genomic_DNA"/>
</dbReference>
<dbReference type="PANTHER" id="PTHR45125">
    <property type="entry name" value="F21J9.4-RELATED"/>
    <property type="match status" value="1"/>
</dbReference>
<protein>
    <recommendedName>
        <fullName evidence="4">No apical meristem-associated C-terminal domain-containing protein</fullName>
    </recommendedName>
</protein>
<sequence>MSKDTNLEAISIGNRSTQSKSMKRAANYSPKEDIQLCMSWENTSCSPIDGNEQLEKSNWKRIDEHYHANKSLDGVPYQEHRYIGKDSNKRSFHFLHCWLKKSNNAIVANPILRDEDQADEGVQSTQTADSSQASQGKRPIGMERAKE</sequence>
<dbReference type="AlphaFoldDB" id="A0A921QQT4"/>
<comment type="caution">
    <text evidence="2">The sequence shown here is derived from an EMBL/GenBank/DDBJ whole genome shotgun (WGS) entry which is preliminary data.</text>
</comment>
<evidence type="ECO:0000313" key="3">
    <source>
        <dbReference type="Proteomes" id="UP000807115"/>
    </source>
</evidence>
<reference evidence="2" key="1">
    <citation type="journal article" date="2019" name="BMC Genomics">
        <title>A new reference genome for Sorghum bicolor reveals high levels of sequence similarity between sweet and grain genotypes: implications for the genetics of sugar metabolism.</title>
        <authorList>
            <person name="Cooper E.A."/>
            <person name="Brenton Z.W."/>
            <person name="Flinn B.S."/>
            <person name="Jenkins J."/>
            <person name="Shu S."/>
            <person name="Flowers D."/>
            <person name="Luo F."/>
            <person name="Wang Y."/>
            <person name="Xia P."/>
            <person name="Barry K."/>
            <person name="Daum C."/>
            <person name="Lipzen A."/>
            <person name="Yoshinaga Y."/>
            <person name="Schmutz J."/>
            <person name="Saski C."/>
            <person name="Vermerris W."/>
            <person name="Kresovich S."/>
        </authorList>
    </citation>
    <scope>NUCLEOTIDE SEQUENCE</scope>
</reference>
<proteinExistence type="predicted"/>
<evidence type="ECO:0008006" key="4">
    <source>
        <dbReference type="Google" id="ProtNLM"/>
    </source>
</evidence>
<feature type="region of interest" description="Disordered" evidence="1">
    <location>
        <begin position="1"/>
        <end position="27"/>
    </location>
</feature>
<feature type="compositionally biased region" description="Low complexity" evidence="1">
    <location>
        <begin position="123"/>
        <end position="135"/>
    </location>
</feature>
<evidence type="ECO:0000256" key="1">
    <source>
        <dbReference type="SAM" id="MobiDB-lite"/>
    </source>
</evidence>
<dbReference type="PANTHER" id="PTHR45125:SF28">
    <property type="entry name" value="OS02G0603500 PROTEIN"/>
    <property type="match status" value="1"/>
</dbReference>
<accession>A0A921QQT4</accession>